<evidence type="ECO:0000259" key="3">
    <source>
        <dbReference type="PROSITE" id="PS50043"/>
    </source>
</evidence>
<evidence type="ECO:0000313" key="4">
    <source>
        <dbReference type="EMBL" id="ANK12417.1"/>
    </source>
</evidence>
<dbReference type="Pfam" id="PF13211">
    <property type="entry name" value="DUF4019"/>
    <property type="match status" value="1"/>
</dbReference>
<evidence type="ECO:0000256" key="1">
    <source>
        <dbReference type="SAM" id="MobiDB-lite"/>
    </source>
</evidence>
<keyword evidence="2" id="KW-0812">Transmembrane</keyword>
<dbReference type="InterPro" id="IPR000792">
    <property type="entry name" value="Tscrpt_reg_LuxR_C"/>
</dbReference>
<dbReference type="EMBL" id="CP016033">
    <property type="protein sequence ID" value="ANK12417.1"/>
    <property type="molecule type" value="Genomic_DNA"/>
</dbReference>
<reference evidence="4 5" key="1">
    <citation type="submission" date="2016-05" db="EMBL/GenBank/DDBJ databases">
        <title>Compelete Genome Sequence of Bacteriochlorophyll-Synthesizing Bacterium Porphyrobacter neustonensis DSM 9434.</title>
        <authorList>
            <person name="Shi X.-L."/>
            <person name="Wu Y.-H."/>
            <person name="Cheng H."/>
            <person name="Xu L."/>
            <person name="Zhang X.-Q."/>
            <person name="Wang C.-S."/>
            <person name="Xu X.-W."/>
        </authorList>
    </citation>
    <scope>NUCLEOTIDE SEQUENCE [LARGE SCALE GENOMIC DNA]</scope>
    <source>
        <strain evidence="4 5">DSM 9434</strain>
    </source>
</reference>
<gene>
    <name evidence="4" type="ORF">A9D12_05030</name>
</gene>
<feature type="region of interest" description="Disordered" evidence="1">
    <location>
        <begin position="64"/>
        <end position="85"/>
    </location>
</feature>
<dbReference type="SUPFAM" id="SSF46894">
    <property type="entry name" value="C-terminal effector domain of the bipartite response regulators"/>
    <property type="match status" value="1"/>
</dbReference>
<dbReference type="InterPro" id="IPR025091">
    <property type="entry name" value="DUF4019"/>
</dbReference>
<dbReference type="Gene3D" id="1.10.10.10">
    <property type="entry name" value="Winged helix-like DNA-binding domain superfamily/Winged helix DNA-binding domain"/>
    <property type="match status" value="1"/>
</dbReference>
<dbReference type="PROSITE" id="PS50043">
    <property type="entry name" value="HTH_LUXR_2"/>
    <property type="match status" value="1"/>
</dbReference>
<dbReference type="Pfam" id="PF00196">
    <property type="entry name" value="GerE"/>
    <property type="match status" value="1"/>
</dbReference>
<dbReference type="RefSeq" id="WP_068350328.1">
    <property type="nucleotide sequence ID" value="NZ_CP016033.1"/>
</dbReference>
<dbReference type="AlphaFoldDB" id="A0A192D3B2"/>
<dbReference type="InterPro" id="IPR016032">
    <property type="entry name" value="Sig_transdc_resp-reg_C-effctor"/>
</dbReference>
<evidence type="ECO:0000313" key="5">
    <source>
        <dbReference type="Proteomes" id="UP000078263"/>
    </source>
</evidence>
<name>A0A192D3B2_9SPHN</name>
<keyword evidence="5" id="KW-1185">Reference proteome</keyword>
<organism evidence="4 5">
    <name type="scientific">Erythrobacter neustonensis</name>
    <dbReference type="NCBI Taxonomy" id="1112"/>
    <lineage>
        <taxon>Bacteria</taxon>
        <taxon>Pseudomonadati</taxon>
        <taxon>Pseudomonadota</taxon>
        <taxon>Alphaproteobacteria</taxon>
        <taxon>Sphingomonadales</taxon>
        <taxon>Erythrobacteraceae</taxon>
        <taxon>Erythrobacter/Porphyrobacter group</taxon>
        <taxon>Erythrobacter</taxon>
    </lineage>
</organism>
<feature type="transmembrane region" description="Helical" evidence="2">
    <location>
        <begin position="104"/>
        <end position="124"/>
    </location>
</feature>
<dbReference type="PRINTS" id="PR00038">
    <property type="entry name" value="HTHLUXR"/>
</dbReference>
<dbReference type="STRING" id="1112.A9D12_05030"/>
<keyword evidence="2" id="KW-1133">Transmembrane helix</keyword>
<sequence>MTLSIDALTEKEKDALRLLLRGHDAKSSAQALGLSVHTVNERLREARRKLGTTSSREAARRLLAEEGETPKSLGDKGLGDAPPPDCAADMSASATRRLAGFGRALPLVGVIAMSLMLAALLLPASPVSVAPASLIETVTGAAPLTNTQTESAAAAAAEAFLGDIDAGRWAESYAATSAEFRRLNTLAVWAEVSARVRPPLGAVMTRNITGNAFVPAPPAGYRLVTFRSAYANGTQQTESVSLTWEDGGWKVAGISFD</sequence>
<dbReference type="Proteomes" id="UP000078263">
    <property type="component" value="Chromosome"/>
</dbReference>
<dbReference type="SMART" id="SM00421">
    <property type="entry name" value="HTH_LUXR"/>
    <property type="match status" value="1"/>
</dbReference>
<dbReference type="InterPro" id="IPR036388">
    <property type="entry name" value="WH-like_DNA-bd_sf"/>
</dbReference>
<keyword evidence="2" id="KW-0472">Membrane</keyword>
<evidence type="ECO:0000256" key="2">
    <source>
        <dbReference type="SAM" id="Phobius"/>
    </source>
</evidence>
<feature type="domain" description="HTH luxR-type" evidence="3">
    <location>
        <begin position="1"/>
        <end position="66"/>
    </location>
</feature>
<dbReference type="GO" id="GO:0006355">
    <property type="term" value="P:regulation of DNA-templated transcription"/>
    <property type="evidence" value="ECO:0007669"/>
    <property type="project" value="InterPro"/>
</dbReference>
<dbReference type="OrthoDB" id="7193436at2"/>
<protein>
    <recommendedName>
        <fullName evidence="3">HTH luxR-type domain-containing protein</fullName>
    </recommendedName>
</protein>
<proteinExistence type="predicted"/>
<accession>A0A192D3B2</accession>
<dbReference type="GO" id="GO:0003677">
    <property type="term" value="F:DNA binding"/>
    <property type="evidence" value="ECO:0007669"/>
    <property type="project" value="InterPro"/>
</dbReference>
<dbReference type="KEGG" id="pns:A9D12_05030"/>